<evidence type="ECO:0000256" key="1">
    <source>
        <dbReference type="SAM" id="Coils"/>
    </source>
</evidence>
<evidence type="ECO:0000256" key="2">
    <source>
        <dbReference type="SAM" id="MobiDB-lite"/>
    </source>
</evidence>
<dbReference type="CDD" id="cd01650">
    <property type="entry name" value="RT_nLTR_like"/>
    <property type="match status" value="1"/>
</dbReference>
<dbReference type="Proteomes" id="UP001652582">
    <property type="component" value="Chromosome 19"/>
</dbReference>
<reference evidence="5" key="1">
    <citation type="submission" date="2025-08" db="UniProtKB">
        <authorList>
            <consortium name="RefSeq"/>
        </authorList>
    </citation>
    <scope>IDENTIFICATION</scope>
</reference>
<proteinExistence type="predicted"/>
<dbReference type="PROSITE" id="PS50878">
    <property type="entry name" value="RT_POL"/>
    <property type="match status" value="1"/>
</dbReference>
<feature type="coiled-coil region" evidence="1">
    <location>
        <begin position="350"/>
        <end position="377"/>
    </location>
</feature>
<organism evidence="4 5">
    <name type="scientific">Bicyclus anynana</name>
    <name type="common">Squinting bush brown butterfly</name>
    <dbReference type="NCBI Taxonomy" id="110368"/>
    <lineage>
        <taxon>Eukaryota</taxon>
        <taxon>Metazoa</taxon>
        <taxon>Ecdysozoa</taxon>
        <taxon>Arthropoda</taxon>
        <taxon>Hexapoda</taxon>
        <taxon>Insecta</taxon>
        <taxon>Pterygota</taxon>
        <taxon>Neoptera</taxon>
        <taxon>Endopterygota</taxon>
        <taxon>Lepidoptera</taxon>
        <taxon>Glossata</taxon>
        <taxon>Ditrysia</taxon>
        <taxon>Papilionoidea</taxon>
        <taxon>Nymphalidae</taxon>
        <taxon>Satyrinae</taxon>
        <taxon>Satyrini</taxon>
        <taxon>Mycalesina</taxon>
        <taxon>Bicyclus</taxon>
    </lineage>
</organism>
<dbReference type="SUPFAM" id="SSF56672">
    <property type="entry name" value="DNA/RNA polymerases"/>
    <property type="match status" value="1"/>
</dbReference>
<feature type="region of interest" description="Disordered" evidence="2">
    <location>
        <begin position="152"/>
        <end position="190"/>
    </location>
</feature>
<keyword evidence="4" id="KW-1185">Reference proteome</keyword>
<gene>
    <name evidence="5" type="primary">LOC128199184</name>
</gene>
<evidence type="ECO:0000313" key="5">
    <source>
        <dbReference type="RefSeq" id="XP_052743529.1"/>
    </source>
</evidence>
<feature type="compositionally biased region" description="Polar residues" evidence="2">
    <location>
        <begin position="47"/>
        <end position="68"/>
    </location>
</feature>
<dbReference type="PANTHER" id="PTHR35450:SF2">
    <property type="entry name" value="REVERSE TRANSCRIPTASE DOMAIN-CONTAINING PROTEIN"/>
    <property type="match status" value="1"/>
</dbReference>
<dbReference type="InterPro" id="IPR000477">
    <property type="entry name" value="RT_dom"/>
</dbReference>
<evidence type="ECO:0000313" key="4">
    <source>
        <dbReference type="Proteomes" id="UP001652582"/>
    </source>
</evidence>
<dbReference type="RefSeq" id="XP_052743529.1">
    <property type="nucleotide sequence ID" value="XM_052887569.1"/>
</dbReference>
<dbReference type="Pfam" id="PF00078">
    <property type="entry name" value="RVT_1"/>
    <property type="match status" value="1"/>
</dbReference>
<dbReference type="PANTHER" id="PTHR35450">
    <property type="entry name" value="REVERSE TRANSCRIPTASE DOMAIN-CONTAINING PROTEIN"/>
    <property type="match status" value="1"/>
</dbReference>
<feature type="region of interest" description="Disordered" evidence="2">
    <location>
        <begin position="1"/>
        <end position="75"/>
    </location>
</feature>
<dbReference type="GeneID" id="128199184"/>
<accession>A0ABM3LWS4</accession>
<protein>
    <submittedName>
        <fullName evidence="5">Uncharacterized protein LOC128199184</fullName>
    </submittedName>
</protein>
<feature type="compositionally biased region" description="Gly residues" evidence="2">
    <location>
        <begin position="13"/>
        <end position="27"/>
    </location>
</feature>
<sequence length="1019" mass="114778">MMMEQQRARLGPLPGGRQGASGAGAGRGSMRAASQHSRPALPPDRSTLPSSPSEGLASTGSPRAQSSEPAAGGVRRMKWTCDMNKNVMRAYYRATGGETGRTGYRAAMYREFLLLEPHLTVTEQNLADRARFIQRSNIFNATELERLRREAVPEVPTSSAEQIVSPAAPVREETEPMSQDLHAEEEDTEGTVSLDLERMRRILEETIAEIRNAPLENRPRLSRIALNIATRDVIEAVNKMLPQLLAGSTGLDDTASILFGAALTVHRFIGIKTKEPGRPGRSVNNIRAEPAWKRRIERRITLARGLIGRLLCFRLGNRRPRIVRSVRIAFNGLGVRLDQPDITLKLTERIDDLKQKIAAWGNRIRRYSERVERFQQNRLFSSDQKRFYNRLECPAVCSTSPQPNPADLIAFWRNIWSREVEHDEGTWISAIEETCAAIRPMNPVAISTEDVVGAVRRAANWKSPGPDGLHHYWLKAFSTCHVTLARQFQEALEQGTLPNLFTTGITHLAPKTTDTVDPSKYRPITCLTTIYKTLTSVLSSKITRHVDDNNIMSGAQNGCRGGSRGTKELLLIDSVAGQLVKRNRRNFAAAWIDYKKAFDSVPHSWLLRVLELYKIDCTVQDFLRSCMGQWSTILCLHGERLAAADDRIRIRRGIFQGDCLSPLWFCLALNPLSTLLEGSGTGFQFRRGGTKVPHLLYMDDLKLLAPNATRLQELLNLTTGFSNSIRMELGLDKCAVLHVERGQVTHTVGINPDLLNIKTLSETESYRYLGMSQSIGVQEADMKQSVCEGFYRRLTKICKSYLSGANKIRAYNGWVMPVLMYTFGVLRWTQTELDVLDRRVRTTMTLYRMHHPKSSVMRLYVPRKCGGRGLLSAKTMHNREICSLRTYFETKRESPMHTEVIACDKGLTPLSLANSEWQKPVVQSISDRETVWKGKELHGRFFKALHEPHVSKKASVQWLRFGGGGSLRREFMAVTYALWGFMSRPVAGTRQLTVFVIDRLIERPPAPARRPRLPLTAPA</sequence>
<name>A0ABM3LWS4_BICAN</name>
<keyword evidence="1" id="KW-0175">Coiled coil</keyword>
<feature type="domain" description="Reverse transcriptase" evidence="3">
    <location>
        <begin position="490"/>
        <end position="773"/>
    </location>
</feature>
<dbReference type="InterPro" id="IPR043502">
    <property type="entry name" value="DNA/RNA_pol_sf"/>
</dbReference>
<evidence type="ECO:0000259" key="3">
    <source>
        <dbReference type="PROSITE" id="PS50878"/>
    </source>
</evidence>